<evidence type="ECO:0000313" key="4">
    <source>
        <dbReference type="Proteomes" id="UP000282184"/>
    </source>
</evidence>
<evidence type="ECO:0000259" key="2">
    <source>
        <dbReference type="Pfam" id="PF01757"/>
    </source>
</evidence>
<dbReference type="Pfam" id="PF01757">
    <property type="entry name" value="Acyl_transf_3"/>
    <property type="match status" value="1"/>
</dbReference>
<keyword evidence="1" id="KW-1133">Transmembrane helix</keyword>
<dbReference type="OrthoDB" id="9796461at2"/>
<feature type="transmembrane region" description="Helical" evidence="1">
    <location>
        <begin position="99"/>
        <end position="117"/>
    </location>
</feature>
<keyword evidence="3" id="KW-0012">Acyltransferase</keyword>
<accession>A0A3S0JB33</accession>
<feature type="transmembrane region" description="Helical" evidence="1">
    <location>
        <begin position="22"/>
        <end position="39"/>
    </location>
</feature>
<feature type="transmembrane region" description="Helical" evidence="1">
    <location>
        <begin position="225"/>
        <end position="242"/>
    </location>
</feature>
<feature type="domain" description="Acyltransferase 3" evidence="2">
    <location>
        <begin position="22"/>
        <end position="296"/>
    </location>
</feature>
<dbReference type="GO" id="GO:0016020">
    <property type="term" value="C:membrane"/>
    <property type="evidence" value="ECO:0007669"/>
    <property type="project" value="TreeGrafter"/>
</dbReference>
<feature type="transmembrane region" description="Helical" evidence="1">
    <location>
        <begin position="59"/>
        <end position="78"/>
    </location>
</feature>
<dbReference type="InterPro" id="IPR050879">
    <property type="entry name" value="Acyltransferase_3"/>
</dbReference>
<dbReference type="InterPro" id="IPR002656">
    <property type="entry name" value="Acyl_transf_3_dom"/>
</dbReference>
<feature type="transmembrane region" description="Helical" evidence="1">
    <location>
        <begin position="357"/>
        <end position="379"/>
    </location>
</feature>
<gene>
    <name evidence="3" type="ORF">EJV47_08270</name>
</gene>
<reference evidence="3 4" key="1">
    <citation type="submission" date="2018-12" db="EMBL/GenBank/DDBJ databases">
        <title>Hymenobacter gummosus sp. nov., isolated from a spring.</title>
        <authorList>
            <person name="Nie L."/>
        </authorList>
    </citation>
    <scope>NUCLEOTIDE SEQUENCE [LARGE SCALE GENOMIC DNA]</scope>
    <source>
        <strain evidence="3 4">KCTC 52166</strain>
    </source>
</reference>
<keyword evidence="4" id="KW-1185">Reference proteome</keyword>
<feature type="transmembrane region" description="Helical" evidence="1">
    <location>
        <begin position="153"/>
        <end position="184"/>
    </location>
</feature>
<dbReference type="Proteomes" id="UP000282184">
    <property type="component" value="Unassembled WGS sequence"/>
</dbReference>
<evidence type="ECO:0000313" key="3">
    <source>
        <dbReference type="EMBL" id="RTQ50623.1"/>
    </source>
</evidence>
<dbReference type="AlphaFoldDB" id="A0A3S0JB33"/>
<feature type="transmembrane region" description="Helical" evidence="1">
    <location>
        <begin position="391"/>
        <end position="409"/>
    </location>
</feature>
<organism evidence="3 4">
    <name type="scientific">Hymenobacter gummosus</name>
    <dbReference type="NCBI Taxonomy" id="1776032"/>
    <lineage>
        <taxon>Bacteria</taxon>
        <taxon>Pseudomonadati</taxon>
        <taxon>Bacteroidota</taxon>
        <taxon>Cytophagia</taxon>
        <taxon>Cytophagales</taxon>
        <taxon>Hymenobacteraceae</taxon>
        <taxon>Hymenobacter</taxon>
    </lineage>
</organism>
<dbReference type="EMBL" id="RXOF01000004">
    <property type="protein sequence ID" value="RTQ50623.1"/>
    <property type="molecule type" value="Genomic_DNA"/>
</dbReference>
<dbReference type="GO" id="GO:0016747">
    <property type="term" value="F:acyltransferase activity, transferring groups other than amino-acyl groups"/>
    <property type="evidence" value="ECO:0007669"/>
    <property type="project" value="InterPro"/>
</dbReference>
<dbReference type="PANTHER" id="PTHR23028:SF131">
    <property type="entry name" value="BLR2367 PROTEIN"/>
    <property type="match status" value="1"/>
</dbReference>
<keyword evidence="3" id="KW-0808">Transferase</keyword>
<sequence length="422" mass="47114">MVTSQVHAPAGVPQKVSKKIEYNLEALRGFAALIVVWAHSIENHNLLDPGYTPRGIWSFVPPSHLAVLLFFVLSGYVIGLSTKQRLEGASIGVYLKKRLLRIYPIYFVSLLLTMAVAQPYPLTTVLGNFSLLQVLLTDIIRENDPSWSLHYELLYYLLFIPISYCRIPALPAALVCVLLGTLNLYLVPQHPLPTSYAYGFAFWLMGLALSQYAKQLPRKEAPFRVLLGLMLVLLTMNYFNVFDTAAHKLLRLVPGLTYAPGLDAYATQIRFSDFAFLPYAVVFVLVFANKDFPGRRAVLGVLLGAPALTFVYLGLHFREIDLAPYTLAVLCYLAGVLAVLLPAAGLEKVSQRLVGRLIWIGGISYGLYIVHVPLLYLFGHISPVSGSGPTFLLRFVLFLPLALAVAYWLERKFQPRVRAHFD</sequence>
<feature type="transmembrane region" description="Helical" evidence="1">
    <location>
        <begin position="323"/>
        <end position="345"/>
    </location>
</feature>
<evidence type="ECO:0000256" key="1">
    <source>
        <dbReference type="SAM" id="Phobius"/>
    </source>
</evidence>
<feature type="transmembrane region" description="Helical" evidence="1">
    <location>
        <begin position="297"/>
        <end position="317"/>
    </location>
</feature>
<comment type="caution">
    <text evidence="3">The sequence shown here is derived from an EMBL/GenBank/DDBJ whole genome shotgun (WGS) entry which is preliminary data.</text>
</comment>
<feature type="transmembrane region" description="Helical" evidence="1">
    <location>
        <begin position="196"/>
        <end position="213"/>
    </location>
</feature>
<protein>
    <submittedName>
        <fullName evidence="3">Acyltransferase</fullName>
    </submittedName>
</protein>
<keyword evidence="1" id="KW-0812">Transmembrane</keyword>
<dbReference type="GO" id="GO:0000271">
    <property type="term" value="P:polysaccharide biosynthetic process"/>
    <property type="evidence" value="ECO:0007669"/>
    <property type="project" value="TreeGrafter"/>
</dbReference>
<name>A0A3S0JB33_9BACT</name>
<keyword evidence="1" id="KW-0472">Membrane</keyword>
<proteinExistence type="predicted"/>
<dbReference type="PANTHER" id="PTHR23028">
    <property type="entry name" value="ACETYLTRANSFERASE"/>
    <property type="match status" value="1"/>
</dbReference>